<dbReference type="Gene3D" id="3.30.70.20">
    <property type="match status" value="2"/>
</dbReference>
<gene>
    <name evidence="3" type="ORF">GCM10023156_58730</name>
</gene>
<dbReference type="SUPFAM" id="SSF54862">
    <property type="entry name" value="4Fe-4S ferredoxins"/>
    <property type="match status" value="1"/>
</dbReference>
<dbReference type="InterPro" id="IPR009010">
    <property type="entry name" value="Asp_de-COase-like_dom_sf"/>
</dbReference>
<feature type="region of interest" description="Disordered" evidence="1">
    <location>
        <begin position="152"/>
        <end position="177"/>
    </location>
</feature>
<organism evidence="3 4">
    <name type="scientific">Novipirellula rosea</name>
    <dbReference type="NCBI Taxonomy" id="1031540"/>
    <lineage>
        <taxon>Bacteria</taxon>
        <taxon>Pseudomonadati</taxon>
        <taxon>Planctomycetota</taxon>
        <taxon>Planctomycetia</taxon>
        <taxon>Pirellulales</taxon>
        <taxon>Pirellulaceae</taxon>
        <taxon>Novipirellula</taxon>
    </lineage>
</organism>
<accession>A0ABP8NIS7</accession>
<feature type="region of interest" description="Disordered" evidence="1">
    <location>
        <begin position="600"/>
        <end position="627"/>
    </location>
</feature>
<dbReference type="InterPro" id="IPR017896">
    <property type="entry name" value="4Fe4S_Fe-S-bd"/>
</dbReference>
<protein>
    <recommendedName>
        <fullName evidence="2">4Fe-4S ferredoxin-type domain-containing protein</fullName>
    </recommendedName>
</protein>
<sequence>MLRQLTDEMLAGDVSELFVLGGDPVFDAPAELDFTKALRAVDFKLALAASANETSQACDWLVPHSHFLESWSDARAYNGVASTVQPLISPLYESLSEVELLALLIEDADSGYAAVRKTWSESLGENEDDARWQKALANGVIEDTKTKITTLSFNRVPNGPRSSSQETNGATPTPLNDQNSFEIIIKPDPTIWDGRFANNGWLQELPKPLSHVVWDNTAWIAPSDATRFHLKNGDVIRVEIGERTIEIPIWIVPGHAPACITLFAGYGRSVVGRVGAGTGVKVVSRFGASHGSQTAERKRIAKVVVVGRKQSVVTTQHHQLMEGRDLARAGSLMEYLQQPSNPLFAHPPSPVPDDSFYDDWPYKQSNKWGMTIDLTACVGCSACVIACQAENNIPVVGKEQCDKNRHMHWIRIDTYYEGPPDQPTHTLNQPVPCMQCEHAPCEVVCPVAATNHSDDGLNQMIYNRCVGTRYCSNNCPYKVRRFNFLDYSGEFISDPSLHLLSNPEVTMRSRGVMEKCTYCVQRIEHARIAAQLEDRAIRDGEIKTACQAVCPAQAIRFGDLNDLGSDVRRAHDHPLNYAMLEELGTKPRTTYLAEVFSREAELASPNRSSDSIAEQPTELSDDDEAAS</sequence>
<dbReference type="Gene3D" id="3.30.2070.10">
    <property type="entry name" value="Formate dehydrogenase/DMSO reductase"/>
    <property type="match status" value="1"/>
</dbReference>
<reference evidence="4" key="1">
    <citation type="journal article" date="2019" name="Int. J. Syst. Evol. Microbiol.">
        <title>The Global Catalogue of Microorganisms (GCM) 10K type strain sequencing project: providing services to taxonomists for standard genome sequencing and annotation.</title>
        <authorList>
            <consortium name="The Broad Institute Genomics Platform"/>
            <consortium name="The Broad Institute Genome Sequencing Center for Infectious Disease"/>
            <person name="Wu L."/>
            <person name="Ma J."/>
        </authorList>
    </citation>
    <scope>NUCLEOTIDE SEQUENCE [LARGE SCALE GENOMIC DNA]</scope>
    <source>
        <strain evidence="4">JCM 17759</strain>
    </source>
</reference>
<dbReference type="EMBL" id="BAABGA010000091">
    <property type="protein sequence ID" value="GAA4468049.1"/>
    <property type="molecule type" value="Genomic_DNA"/>
</dbReference>
<feature type="compositionally biased region" description="Polar residues" evidence="1">
    <location>
        <begin position="605"/>
        <end position="618"/>
    </location>
</feature>
<dbReference type="SUPFAM" id="SSF53706">
    <property type="entry name" value="Formate dehydrogenase/DMSO reductase, domains 1-3"/>
    <property type="match status" value="1"/>
</dbReference>
<comment type="caution">
    <text evidence="3">The sequence shown here is derived from an EMBL/GenBank/DDBJ whole genome shotgun (WGS) entry which is preliminary data.</text>
</comment>
<evidence type="ECO:0000313" key="3">
    <source>
        <dbReference type="EMBL" id="GAA4468049.1"/>
    </source>
</evidence>
<dbReference type="Proteomes" id="UP001500840">
    <property type="component" value="Unassembled WGS sequence"/>
</dbReference>
<dbReference type="PANTHER" id="PTHR42783">
    <property type="entry name" value="GLUTAMATE SYNTHASE [NADPH] SMALL CHAIN"/>
    <property type="match status" value="1"/>
</dbReference>
<dbReference type="CDD" id="cd10551">
    <property type="entry name" value="PsrB"/>
    <property type="match status" value="1"/>
</dbReference>
<keyword evidence="4" id="KW-1185">Reference proteome</keyword>
<name>A0ABP8NIS7_9BACT</name>
<dbReference type="Gene3D" id="3.40.50.740">
    <property type="match status" value="1"/>
</dbReference>
<dbReference type="Gene3D" id="2.40.40.20">
    <property type="match status" value="1"/>
</dbReference>
<evidence type="ECO:0000256" key="1">
    <source>
        <dbReference type="SAM" id="MobiDB-lite"/>
    </source>
</evidence>
<proteinExistence type="predicted"/>
<evidence type="ECO:0000259" key="2">
    <source>
        <dbReference type="PROSITE" id="PS51379"/>
    </source>
</evidence>
<dbReference type="CDD" id="cd02784">
    <property type="entry name" value="MopB_CT_PHLH"/>
    <property type="match status" value="1"/>
</dbReference>
<dbReference type="PROSITE" id="PS51379">
    <property type="entry name" value="4FE4S_FER_2"/>
    <property type="match status" value="2"/>
</dbReference>
<feature type="domain" description="4Fe-4S ferredoxin-type" evidence="2">
    <location>
        <begin position="423"/>
        <end position="455"/>
    </location>
</feature>
<dbReference type="SUPFAM" id="SSF50692">
    <property type="entry name" value="ADC-like"/>
    <property type="match status" value="1"/>
</dbReference>
<feature type="domain" description="4Fe-4S ferredoxin-type" evidence="2">
    <location>
        <begin position="368"/>
        <end position="398"/>
    </location>
</feature>
<evidence type="ECO:0000313" key="4">
    <source>
        <dbReference type="Proteomes" id="UP001500840"/>
    </source>
</evidence>
<dbReference type="PANTHER" id="PTHR42783:SF3">
    <property type="entry name" value="GLUTAMATE SYNTHASE [NADPH] SMALL CHAIN-RELATED"/>
    <property type="match status" value="1"/>
</dbReference>